<dbReference type="Gene3D" id="1.20.1280.50">
    <property type="match status" value="1"/>
</dbReference>
<evidence type="ECO:0000256" key="1">
    <source>
        <dbReference type="SAM" id="Coils"/>
    </source>
</evidence>
<accession>A0A9W8J1R2</accession>
<dbReference type="AlphaFoldDB" id="A0A9W8J1R2"/>
<feature type="non-terminal residue" evidence="3">
    <location>
        <position position="324"/>
    </location>
</feature>
<dbReference type="EMBL" id="JANBPK010001473">
    <property type="protein sequence ID" value="KAJ2922900.1"/>
    <property type="molecule type" value="Genomic_DNA"/>
</dbReference>
<evidence type="ECO:0000313" key="3">
    <source>
        <dbReference type="EMBL" id="KAJ2922900.1"/>
    </source>
</evidence>
<protein>
    <recommendedName>
        <fullName evidence="2">F-box domain-containing protein</fullName>
    </recommendedName>
</protein>
<organism evidence="3 4">
    <name type="scientific">Candolleomyces eurysporus</name>
    <dbReference type="NCBI Taxonomy" id="2828524"/>
    <lineage>
        <taxon>Eukaryota</taxon>
        <taxon>Fungi</taxon>
        <taxon>Dikarya</taxon>
        <taxon>Basidiomycota</taxon>
        <taxon>Agaricomycotina</taxon>
        <taxon>Agaricomycetes</taxon>
        <taxon>Agaricomycetidae</taxon>
        <taxon>Agaricales</taxon>
        <taxon>Agaricineae</taxon>
        <taxon>Psathyrellaceae</taxon>
        <taxon>Candolleomyces</taxon>
    </lineage>
</organism>
<dbReference type="OrthoDB" id="3351939at2759"/>
<comment type="caution">
    <text evidence="3">The sequence shown here is derived from an EMBL/GenBank/DDBJ whole genome shotgun (WGS) entry which is preliminary data.</text>
</comment>
<feature type="domain" description="F-box" evidence="2">
    <location>
        <begin position="73"/>
        <end position="128"/>
    </location>
</feature>
<evidence type="ECO:0000259" key="2">
    <source>
        <dbReference type="Pfam" id="PF12937"/>
    </source>
</evidence>
<keyword evidence="4" id="KW-1185">Reference proteome</keyword>
<proteinExistence type="predicted"/>
<keyword evidence="1" id="KW-0175">Coiled coil</keyword>
<gene>
    <name evidence="3" type="ORF">H1R20_g14174</name>
</gene>
<reference evidence="3" key="1">
    <citation type="submission" date="2022-06" db="EMBL/GenBank/DDBJ databases">
        <title>Genome Sequence of Candolleomyces eurysporus.</title>
        <authorList>
            <person name="Buettner E."/>
        </authorList>
    </citation>
    <scope>NUCLEOTIDE SEQUENCE</scope>
    <source>
        <strain evidence="3">VTCC 930004</strain>
    </source>
</reference>
<sequence>MDSPFSEYLDSGYSPSDAEIPLIKALIQQKLDVIDSIDKEINDLEESLAALKARRKANKIFIRKHQAFIAPIKRLPPDILSTVFLACLPVIECPEAAMTPNHPAVVISQVCRQWRQLAFDTPLLWSRIQLILPLVNCDPYYAPDEADREGEAAAALFNSAIQRLYDATTIWLNRSKGCPLLIFVEATESAAVGFGPPYSKILEDSVLMGLGKLVSLLLSESKRWEQVRFKLAIIGNDSKSQLSRLLFLTPQDVPILRKASIVISPLEVSEAPIVPSVEPEPTNSWYGIAMGTIHGQALRSLTLACPKAATKLKVLQIMPKPGAV</sequence>
<dbReference type="InterPro" id="IPR001810">
    <property type="entry name" value="F-box_dom"/>
</dbReference>
<dbReference type="Pfam" id="PF12937">
    <property type="entry name" value="F-box-like"/>
    <property type="match status" value="1"/>
</dbReference>
<evidence type="ECO:0000313" key="4">
    <source>
        <dbReference type="Proteomes" id="UP001140091"/>
    </source>
</evidence>
<name>A0A9W8J1R2_9AGAR</name>
<feature type="coiled-coil region" evidence="1">
    <location>
        <begin position="27"/>
        <end position="54"/>
    </location>
</feature>
<dbReference type="Proteomes" id="UP001140091">
    <property type="component" value="Unassembled WGS sequence"/>
</dbReference>